<accession>A0AAV6UZ07</accession>
<feature type="compositionally biased region" description="Low complexity" evidence="4">
    <location>
        <begin position="2157"/>
        <end position="2173"/>
    </location>
</feature>
<feature type="region of interest" description="Disordered" evidence="4">
    <location>
        <begin position="1348"/>
        <end position="1388"/>
    </location>
</feature>
<keyword evidence="2" id="KW-0964">Secreted</keyword>
<evidence type="ECO:0000259" key="5">
    <source>
        <dbReference type="PROSITE" id="PS50184"/>
    </source>
</evidence>
<name>A0AAV6UZ07_9ARAC</name>
<feature type="region of interest" description="Disordered" evidence="4">
    <location>
        <begin position="995"/>
        <end position="1014"/>
    </location>
</feature>
<feature type="compositionally biased region" description="Basic and acidic residues" evidence="4">
    <location>
        <begin position="350"/>
        <end position="380"/>
    </location>
</feature>
<dbReference type="InterPro" id="IPR001007">
    <property type="entry name" value="VWF_dom"/>
</dbReference>
<feature type="compositionally biased region" description="Low complexity" evidence="4">
    <location>
        <begin position="2563"/>
        <end position="2576"/>
    </location>
</feature>
<feature type="compositionally biased region" description="Low complexity" evidence="4">
    <location>
        <begin position="2521"/>
        <end position="2532"/>
    </location>
</feature>
<feature type="compositionally biased region" description="Polar residues" evidence="4">
    <location>
        <begin position="875"/>
        <end position="903"/>
    </location>
</feature>
<feature type="compositionally biased region" description="Polar residues" evidence="4">
    <location>
        <begin position="3028"/>
        <end position="3039"/>
    </location>
</feature>
<feature type="compositionally biased region" description="Polar residues" evidence="4">
    <location>
        <begin position="2973"/>
        <end position="2991"/>
    </location>
</feature>
<evidence type="ECO:0000256" key="1">
    <source>
        <dbReference type="ARBA" id="ARBA00004613"/>
    </source>
</evidence>
<feature type="compositionally biased region" description="Polar residues" evidence="4">
    <location>
        <begin position="1348"/>
        <end position="1368"/>
    </location>
</feature>
<dbReference type="PANTHER" id="PTHR46698">
    <property type="entry name" value="CROSSVEINLESS 2"/>
    <property type="match status" value="1"/>
</dbReference>
<reference evidence="6 7" key="1">
    <citation type="journal article" date="2022" name="Nat. Ecol. Evol.">
        <title>A masculinizing supergene underlies an exaggerated male reproductive morph in a spider.</title>
        <authorList>
            <person name="Hendrickx F."/>
            <person name="De Corte Z."/>
            <person name="Sonet G."/>
            <person name="Van Belleghem S.M."/>
            <person name="Kostlbacher S."/>
            <person name="Vangestel C."/>
        </authorList>
    </citation>
    <scope>NUCLEOTIDE SEQUENCE [LARGE SCALE GENOMIC DNA]</scope>
    <source>
        <strain evidence="6">W744_W776</strain>
    </source>
</reference>
<keyword evidence="7" id="KW-1185">Reference proteome</keyword>
<evidence type="ECO:0000313" key="7">
    <source>
        <dbReference type="Proteomes" id="UP000827092"/>
    </source>
</evidence>
<feature type="compositionally biased region" description="Polar residues" evidence="4">
    <location>
        <begin position="2390"/>
        <end position="2408"/>
    </location>
</feature>
<feature type="region of interest" description="Disordered" evidence="4">
    <location>
        <begin position="1144"/>
        <end position="1226"/>
    </location>
</feature>
<feature type="region of interest" description="Disordered" evidence="4">
    <location>
        <begin position="2789"/>
        <end position="2831"/>
    </location>
</feature>
<dbReference type="PROSITE" id="PS50184">
    <property type="entry name" value="VWFC_2"/>
    <property type="match status" value="2"/>
</dbReference>
<feature type="compositionally biased region" description="Basic and acidic residues" evidence="4">
    <location>
        <begin position="1467"/>
        <end position="1485"/>
    </location>
</feature>
<feature type="region of interest" description="Disordered" evidence="4">
    <location>
        <begin position="696"/>
        <end position="715"/>
    </location>
</feature>
<keyword evidence="3" id="KW-0732">Signal</keyword>
<feature type="region of interest" description="Disordered" evidence="4">
    <location>
        <begin position="2970"/>
        <end position="2992"/>
    </location>
</feature>
<feature type="region of interest" description="Disordered" evidence="4">
    <location>
        <begin position="2075"/>
        <end position="2094"/>
    </location>
</feature>
<feature type="compositionally biased region" description="Basic and acidic residues" evidence="4">
    <location>
        <begin position="2409"/>
        <end position="2421"/>
    </location>
</feature>
<feature type="compositionally biased region" description="Low complexity" evidence="4">
    <location>
        <begin position="2075"/>
        <end position="2087"/>
    </location>
</feature>
<gene>
    <name evidence="6" type="ORF">JTE90_022487</name>
</gene>
<feature type="region of interest" description="Disordered" evidence="4">
    <location>
        <begin position="947"/>
        <end position="986"/>
    </location>
</feature>
<feature type="region of interest" description="Disordered" evidence="4">
    <location>
        <begin position="337"/>
        <end position="380"/>
    </location>
</feature>
<evidence type="ECO:0000313" key="6">
    <source>
        <dbReference type="EMBL" id="KAG8189672.1"/>
    </source>
</evidence>
<proteinExistence type="predicted"/>
<dbReference type="SUPFAM" id="SSF57603">
    <property type="entry name" value="FnI-like domain"/>
    <property type="match status" value="6"/>
</dbReference>
<dbReference type="Gene3D" id="6.20.200.20">
    <property type="match status" value="1"/>
</dbReference>
<feature type="domain" description="VWFC" evidence="5">
    <location>
        <begin position="249"/>
        <end position="312"/>
    </location>
</feature>
<feature type="compositionally biased region" description="Polar residues" evidence="4">
    <location>
        <begin position="995"/>
        <end position="1005"/>
    </location>
</feature>
<feature type="region of interest" description="Disordered" evidence="4">
    <location>
        <begin position="567"/>
        <end position="597"/>
    </location>
</feature>
<dbReference type="InterPro" id="IPR052424">
    <property type="entry name" value="Kielin_Chordin-BMP_Reg"/>
</dbReference>
<feature type="region of interest" description="Disordered" evidence="4">
    <location>
        <begin position="1443"/>
        <end position="1542"/>
    </location>
</feature>
<evidence type="ECO:0000256" key="4">
    <source>
        <dbReference type="SAM" id="MobiDB-lite"/>
    </source>
</evidence>
<dbReference type="Proteomes" id="UP000827092">
    <property type="component" value="Unassembled WGS sequence"/>
</dbReference>
<feature type="compositionally biased region" description="Polar residues" evidence="4">
    <location>
        <begin position="3047"/>
        <end position="3072"/>
    </location>
</feature>
<feature type="region of interest" description="Disordered" evidence="4">
    <location>
        <begin position="2562"/>
        <end position="2640"/>
    </location>
</feature>
<feature type="compositionally biased region" description="Low complexity" evidence="4">
    <location>
        <begin position="1169"/>
        <end position="1181"/>
    </location>
</feature>
<feature type="region of interest" description="Disordered" evidence="4">
    <location>
        <begin position="846"/>
        <end position="935"/>
    </location>
</feature>
<dbReference type="SMART" id="SM00214">
    <property type="entry name" value="VWC"/>
    <property type="match status" value="6"/>
</dbReference>
<feature type="compositionally biased region" description="Polar residues" evidence="4">
    <location>
        <begin position="1445"/>
        <end position="1466"/>
    </location>
</feature>
<feature type="compositionally biased region" description="Polar residues" evidence="4">
    <location>
        <begin position="918"/>
        <end position="935"/>
    </location>
</feature>
<feature type="compositionally biased region" description="Basic and acidic residues" evidence="4">
    <location>
        <begin position="1144"/>
        <end position="1154"/>
    </location>
</feature>
<comment type="subcellular location">
    <subcellularLocation>
        <location evidence="1">Secreted</location>
    </subcellularLocation>
</comment>
<evidence type="ECO:0000256" key="2">
    <source>
        <dbReference type="ARBA" id="ARBA00022525"/>
    </source>
</evidence>
<dbReference type="PANTHER" id="PTHR46698:SF3">
    <property type="entry name" value="TENECTIN ISOFORM 1-RELATED"/>
    <property type="match status" value="1"/>
</dbReference>
<feature type="region of interest" description="Disordered" evidence="4">
    <location>
        <begin position="1872"/>
        <end position="1910"/>
    </location>
</feature>
<feature type="compositionally biased region" description="Polar residues" evidence="4">
    <location>
        <begin position="947"/>
        <end position="974"/>
    </location>
</feature>
<feature type="compositionally biased region" description="Polar residues" evidence="4">
    <location>
        <begin position="398"/>
        <end position="422"/>
    </location>
</feature>
<feature type="compositionally biased region" description="Polar residues" evidence="4">
    <location>
        <begin position="2505"/>
        <end position="2520"/>
    </location>
</feature>
<evidence type="ECO:0000256" key="3">
    <source>
        <dbReference type="ARBA" id="ARBA00022729"/>
    </source>
</evidence>
<feature type="compositionally biased region" description="Polar residues" evidence="4">
    <location>
        <begin position="2437"/>
        <end position="2451"/>
    </location>
</feature>
<dbReference type="EMBL" id="JAFNEN010000207">
    <property type="protein sequence ID" value="KAG8189672.1"/>
    <property type="molecule type" value="Genomic_DNA"/>
</dbReference>
<sequence length="3408" mass="372035">MVEWIGSRIGESEEKWPLYLNFYLSGRIFCPFHPTLPPMLFLKEVMVKWWYLSGAVLAVLLLVDTAPVIEPKPPHRSPRNRGCFYLNQHYDNGEHVQTKEEPCLNCTCVNSMLMCYLRVCPFVKPDGVGKCITAEDDQCCPKVWCAEVLKDKDKDSEESKIPHDQPGCYLDNKYYPDGSQLPHDPAIPCEVCYCIRNRSECIIQECDLKLEGCSPVFRDGQCCPSRYNCTYDEETTTTPPGVTVSDLAEGCDFGGVLYADGEPVNSTSPCKHCYCMRNELVCAIQECHDPGNNCKPVKSKPDQCCPDKYECEIPAEKMTATEGFLSTEKSGLTFSSVFATPETPTNSSEETDKVPIKESDGESLDSKDTKINEVPETENKIEEPITPYKAPHVTITPVPSSEVPISTENNGNHYTPTESPATSVKYAEGEVDKDDNSEKSDKGSIITESEETTTKLAVTETGDDSSEPLNVLSINPTPSIKPPYQETAEVAEEATVAPAQEHDSVSEETTVAHTQETDNFSKEVTMAPAEELGGVSDEATVSPAQEIDGVSDVPTMAAALEHVSVSEEATVAPAQDKNTASEMSTVTPAQETESVPKEATLAPENLTEDIKQHHSENEEPSNIFQVKGRRPIVPTIFEGSTGQPNSAEIETATFNGRPEFIKGGSGRRPSVPTIFEGSTEQPGSSEVDVETATFNGRPEFIKGSPSSFSSVKGKRPQRPFIPIGTIPGEQAQPVYIHPHKSSVKGGPIHKPIPGEATCHAYGITYQHGDPVESTNKCQQSCSCVNGRIFCVETICSIPDQEIYVNCRATYTENECCPQYDCGSSVTKPIESIDLSEYTEVDGTLVSTTSQSNEDPTKSPVYEPAVPESLLRENVTDSVDTYSTLENTTSPINYEENSSASTGSEAIHDTDEYDRTTSVHDSSSIETTEPDTQTTAADLQTKASVMDTTPSHVQTTAAPDAQTTVGDVQTTPSDGQTSSSPVTQSTVTEVQTIPVSESQTSQALDVTTSAPDAETTTTDVQTKVAGIHTTPSDAETTYTPDVQTNIIDVQTTSTSAPLDVQTSSALDVTTTAPDAQTTFADIQQTQAEFQTKYDAPTTPASNDQTTMSDVQTTSIDTQTTDVHSTSAPVDVQTTAAAIELTTDVQIDHHDIKPQDESSISEASSNELTAFSSPDGDSFSSDGHAADNVVTSSFTESSKPEPSEKDAFGTTDIPTFVTENQPDLDNEESMENVDKTIYFTKEQDILPAPLNLQKLPTNLNDEESHASEDNVELQTTLVSEDGKQQTTPVGDEDVKTHLESMYAEVDNEDSQTTFRPSVEEVNDSNNYYSTSTILPTEDLDIREPATTFEATEQASPNFASQKPVVSTVTPDTEKPDSDGHGQSSDSVPKDIVTDFVTHSTETSKYWEEEIYSEDPTADVESLTNILTPNTFNDGATAAETNHEALNPDSTVNQEHTNLSSQDVTYEGSTKTHDLEYSTRSSQPDRENTNLNESENSTSEDTEQFETNLAHHIHSTTEIPESEKLDTKVNVADSVSEDDSHDQEEVIATTTTMPVDHADSGNADDSYDHKEEVIASTTATPADHADSEEIIASTTPASVEHTDSVNEVNSHDPEEFIVSTTPDRHIDEESFSSKPETVVTNEVTEVFDAQINTELTTQTPQTNVPEDKLTTTEEESIVAFTNAPKETEKPESHVISLSSYSNETSVEEMLEKAVEKTTLAHTTTPAYSELSTDFQTTKTPQGTSTTTKSPIVQYVTAGRYPVHETTNVHLSSIPTRVSSTASPTLDSQEVDFASVPLSIFPPSIPSKASPSTSEPSSTDYDYYWTEDFDPTVPEQFISEEEAIKKLKDEILTDIIRIKELEENWKRKINRNKITQEPPFNFPEQTELQRPNISEQPQTAVEYEPKESSTTTQSPISVKDFVTTQITRKQPMTTPSPTQKDITTDALSATDGATTIKEPIPSKISVKTGEFSPTTTVVPNISTIFPNEKFSTVPVVTDTPESSPTSIVTKQPTVVPEVFQNDRLTTTQEPSATFSIVPEYKEPQRPVISEQPDPAVEYESNESATSTQHPLAVKDFVTTQSSTTRRQPTTTLSPIQADITTTQEPIVTDLATTIKESIPSEISVQTDEFFPTATGITNTSYAYDISTTVFPNEKSSASMQTETSESSPSPITTKKSTAVPETVQNDLLTTAQDMEITDEIYTTEKPIVSENPTPSTEKATTSQELPTLSVSTPIEYPNISQEHDLTKQQGEASEILSTDEKATISNESGLDVSIFSPEQDQTTPDSLSVKVPLSIIEQTKTTIEAIPSESLTSTPVPISDEQFTDKNESIYKESTTTQEAIEPEQLFISTTVDHIPSEQPSNTEESISSDYPPVPAIESLSEKTSMESEDGANDQETTRTYPSEQPSTTTELVKNEKDDITEQGKEITTSNIFILSEDSKTTQSTPEEQPSTASEPTIDDFTTDKESSITEKPLIVSKTVPRDQVIASFIPIANEYSTTLELFSDGDESFTSGSTFSEQPANAFQPTSNQPSQTTTVEGVTSGQHITTTGITSFEPSTTELNIVSNEQPTETPELVTEEPSANVGVFSPEDSATSEKSISSEQTHTAPEDDFVDPVTTTPQPVSTEQTGTTQEHFTNEQPTTLSTEILSVEQSSTVGSIENEETSELATAENFTNSTQKFIAGNATDELPIIFVTNEESSTNHVPNEEPTISLSPISNNQPIVTFDIISSEKTSSATPVTLPDQPITTAIPSHFNEQPEDITLTELANEEPAVNPEIKLASVLTPTLEEAKLAATSTESDENTKVFEQSEVTEDSFESTSYDSTNITNTEDEVDTHSTTTNIKDIIKSIAEVLYGNTEITENGEGIETATAIPESDGATEKNETTKDDAEFTNDLTVSENNKNEAPVLIPENLIQPFEEGQLILDKLTNKTTEDLSQNTDNEFEITKHHTTTETLDNATFTQDYGFHKETYVPPVNEESSIPTNETDGTSSSEPTVTIKDTKKTSVFSYVTSALSFLATTYDSIISDLQESTTLPPVSESRPSQFGDDLESLSQNNYTDNQFDTPTSYSPDSDTKVTFSETSHAETNPTSIDAFKLNTTYPPTPVSTENYAETDIVNEFVNISTELTKRNETDSVLNTTSSSFIELLQKAFTSTSRPNIKDDSQHFTNAPPTTLAVATYSHSTTVSPTSEVVTAEMDTETSTMHKELLATVASLFPHSGTPSILTEAHHPETPTTPRHPHKHVTGIPAEFSDPSGSDDAYCLYNNEYYASTEQIPRKDPCEFCFCFRGDIICLQQSCPPPIQGCYATPIEGFCCPRFHCPVQEMHFNVTNKRTTTTTTADPRQSKLLEIDEETTGCAIDGKVYRVHQVVRPASGPCMQCRCEMGGIMKCDPKDCQPSDTLLMSLNNAFFKKK</sequence>
<feature type="compositionally biased region" description="Polar residues" evidence="4">
    <location>
        <begin position="576"/>
        <end position="593"/>
    </location>
</feature>
<protein>
    <recommendedName>
        <fullName evidence="5">VWFC domain-containing protein</fullName>
    </recommendedName>
</protein>
<feature type="region of interest" description="Disordered" evidence="4">
    <location>
        <begin position="3028"/>
        <end position="3072"/>
    </location>
</feature>
<feature type="compositionally biased region" description="Polar residues" evidence="4">
    <location>
        <begin position="2813"/>
        <end position="2824"/>
    </location>
</feature>
<feature type="compositionally biased region" description="Basic and acidic residues" evidence="4">
    <location>
        <begin position="905"/>
        <end position="917"/>
    </location>
</feature>
<feature type="region of interest" description="Disordered" evidence="4">
    <location>
        <begin position="398"/>
        <end position="522"/>
    </location>
</feature>
<feature type="compositionally biased region" description="Polar residues" evidence="4">
    <location>
        <begin position="1155"/>
        <end position="1168"/>
    </location>
</feature>
<organism evidence="6 7">
    <name type="scientific">Oedothorax gibbosus</name>
    <dbReference type="NCBI Taxonomy" id="931172"/>
    <lineage>
        <taxon>Eukaryota</taxon>
        <taxon>Metazoa</taxon>
        <taxon>Ecdysozoa</taxon>
        <taxon>Arthropoda</taxon>
        <taxon>Chelicerata</taxon>
        <taxon>Arachnida</taxon>
        <taxon>Araneae</taxon>
        <taxon>Araneomorphae</taxon>
        <taxon>Entelegynae</taxon>
        <taxon>Araneoidea</taxon>
        <taxon>Linyphiidae</taxon>
        <taxon>Erigoninae</taxon>
        <taxon>Oedothorax</taxon>
    </lineage>
</organism>
<feature type="compositionally biased region" description="Basic and acidic residues" evidence="4">
    <location>
        <begin position="1196"/>
        <end position="1205"/>
    </location>
</feature>
<feature type="compositionally biased region" description="Polar residues" evidence="4">
    <location>
        <begin position="2351"/>
        <end position="2365"/>
    </location>
</feature>
<feature type="region of interest" description="Disordered" evidence="4">
    <location>
        <begin position="2504"/>
        <end position="2538"/>
    </location>
</feature>
<comment type="caution">
    <text evidence="6">The sequence shown here is derived from an EMBL/GenBank/DDBJ whole genome shotgun (WGS) entry which is preliminary data.</text>
</comment>
<feature type="compositionally biased region" description="Low complexity" evidence="4">
    <location>
        <begin position="975"/>
        <end position="986"/>
    </location>
</feature>
<feature type="domain" description="VWFC" evidence="5">
    <location>
        <begin position="756"/>
        <end position="822"/>
    </location>
</feature>
<feature type="compositionally biased region" description="Basic and acidic residues" evidence="4">
    <location>
        <begin position="427"/>
        <end position="442"/>
    </location>
</feature>
<feature type="compositionally biased region" description="Low complexity" evidence="4">
    <location>
        <begin position="485"/>
        <end position="499"/>
    </location>
</feature>
<feature type="compositionally biased region" description="Polar residues" evidence="4">
    <location>
        <begin position="2612"/>
        <end position="2640"/>
    </location>
</feature>
<feature type="compositionally biased region" description="Polar residues" evidence="4">
    <location>
        <begin position="1879"/>
        <end position="1895"/>
    </location>
</feature>
<feature type="region of interest" description="Disordered" evidence="4">
    <location>
        <begin position="2351"/>
        <end position="2462"/>
    </location>
</feature>
<dbReference type="GO" id="GO:0005576">
    <property type="term" value="C:extracellular region"/>
    <property type="evidence" value="ECO:0007669"/>
    <property type="project" value="UniProtKB-SubCell"/>
</dbReference>
<feature type="region of interest" description="Disordered" evidence="4">
    <location>
        <begin position="1302"/>
        <end position="1329"/>
    </location>
</feature>
<feature type="region of interest" description="Disordered" evidence="4">
    <location>
        <begin position="2149"/>
        <end position="2174"/>
    </location>
</feature>
<feature type="compositionally biased region" description="Polar residues" evidence="4">
    <location>
        <begin position="2587"/>
        <end position="2602"/>
    </location>
</feature>